<organism evidence="2">
    <name type="scientific">Terrestrivirus sp</name>
    <dbReference type="NCBI Taxonomy" id="2487775"/>
    <lineage>
        <taxon>Viruses</taxon>
        <taxon>Varidnaviria</taxon>
        <taxon>Bamfordvirae</taxon>
        <taxon>Nucleocytoviricota</taxon>
        <taxon>Megaviricetes</taxon>
        <taxon>Imitervirales</taxon>
        <taxon>Mimiviridae</taxon>
        <taxon>Klosneuvirinae</taxon>
    </lineage>
</organism>
<evidence type="ECO:0000313" key="2">
    <source>
        <dbReference type="EMBL" id="AYV75851.1"/>
    </source>
</evidence>
<dbReference type="EMBL" id="MK071981">
    <property type="protein sequence ID" value="AYV75851.1"/>
    <property type="molecule type" value="Genomic_DNA"/>
</dbReference>
<evidence type="ECO:0000259" key="1">
    <source>
        <dbReference type="Pfam" id="PF13475"/>
    </source>
</evidence>
<name>A0A3G4ZPG7_9VIRU</name>
<dbReference type="InterPro" id="IPR025197">
    <property type="entry name" value="DUF4116"/>
</dbReference>
<gene>
    <name evidence="2" type="ORF">Terrestrivirus3_120</name>
</gene>
<accession>A0A3G4ZPG7</accession>
<reference evidence="2" key="1">
    <citation type="submission" date="2018-10" db="EMBL/GenBank/DDBJ databases">
        <title>Hidden diversity of soil giant viruses.</title>
        <authorList>
            <person name="Schulz F."/>
            <person name="Alteio L."/>
            <person name="Goudeau D."/>
            <person name="Ryan E.M."/>
            <person name="Malmstrom R.R."/>
            <person name="Blanchard J."/>
            <person name="Woyke T."/>
        </authorList>
    </citation>
    <scope>NUCLEOTIDE SEQUENCE</scope>
    <source>
        <strain evidence="2">TEV1</strain>
    </source>
</reference>
<feature type="domain" description="DUF4116" evidence="1">
    <location>
        <begin position="120"/>
        <end position="166"/>
    </location>
</feature>
<sequence>MDRLDGIDFNDKYAGIKFIILTNIFDQFGFNTINDIQKNTNNVPITFCKLIHMGHHIYGIDQDFFANSDINSIFGFDIMYYYHLVVIPNDSVVEIIKRDNYEVFKSNKLIISDKISIWENKQLVNILVNINGNLLKHVSKKIKSYDICFNAVKNNGMALRYVDEEFITKEICDEAYRKYKWIIKQEKNVTNLICTFYKIY</sequence>
<protein>
    <recommendedName>
        <fullName evidence="1">DUF4116 domain-containing protein</fullName>
    </recommendedName>
</protein>
<proteinExistence type="predicted"/>
<dbReference type="Pfam" id="PF13475">
    <property type="entry name" value="DUF4116"/>
    <property type="match status" value="1"/>
</dbReference>